<name>B0G4H0_9FIRM</name>
<evidence type="ECO:0008006" key="6">
    <source>
        <dbReference type="Google" id="ProtNLM"/>
    </source>
</evidence>
<evidence type="ECO:0000313" key="4">
    <source>
        <dbReference type="EMBL" id="EDR47622.1"/>
    </source>
</evidence>
<dbReference type="RefSeq" id="WP_005332015.1">
    <property type="nucleotide sequence ID" value="NZ_AAXA02000011.1"/>
</dbReference>
<dbReference type="AlphaFoldDB" id="B0G4H0"/>
<dbReference type="GeneID" id="92863025"/>
<gene>
    <name evidence="4" type="ORF">DORFOR_01157</name>
</gene>
<dbReference type="SUPFAM" id="SSF50118">
    <property type="entry name" value="Cell growth inhibitor/plasmid maintenance toxic component"/>
    <property type="match status" value="1"/>
</dbReference>
<dbReference type="eggNOG" id="COG2337">
    <property type="taxonomic scope" value="Bacteria"/>
</dbReference>
<reference evidence="4 5" key="2">
    <citation type="submission" date="2007-10" db="EMBL/GenBank/DDBJ databases">
        <authorList>
            <person name="Fulton L."/>
            <person name="Clifton S."/>
            <person name="Fulton B."/>
            <person name="Xu J."/>
            <person name="Minx P."/>
            <person name="Pepin K.H."/>
            <person name="Johnson M."/>
            <person name="Thiruvilangam P."/>
            <person name="Bhonagiri V."/>
            <person name="Nash W.E."/>
            <person name="Wang C."/>
            <person name="Mardis E.R."/>
            <person name="Wilson R.K."/>
        </authorList>
    </citation>
    <scope>NUCLEOTIDE SEQUENCE [LARGE SCALE GENOMIC DNA]</scope>
    <source>
        <strain evidence="4 5">ATCC 27755</strain>
    </source>
</reference>
<evidence type="ECO:0000256" key="2">
    <source>
        <dbReference type="ARBA" id="ARBA00022649"/>
    </source>
</evidence>
<dbReference type="PaxDb" id="411461-DORFOR_01157"/>
<organism evidence="4 5">
    <name type="scientific">Dorea formicigenerans ATCC 27755</name>
    <dbReference type="NCBI Taxonomy" id="411461"/>
    <lineage>
        <taxon>Bacteria</taxon>
        <taxon>Bacillati</taxon>
        <taxon>Bacillota</taxon>
        <taxon>Clostridia</taxon>
        <taxon>Lachnospirales</taxon>
        <taxon>Lachnospiraceae</taxon>
        <taxon>Dorea</taxon>
    </lineage>
</organism>
<protein>
    <recommendedName>
        <fullName evidence="6">Toxin-antitoxin system, toxin component, MazF family</fullName>
    </recommendedName>
</protein>
<keyword evidence="2" id="KW-1277">Toxin-antitoxin system</keyword>
<dbReference type="InterPro" id="IPR011067">
    <property type="entry name" value="Plasmid_toxin/cell-grow_inhib"/>
</dbReference>
<comment type="caution">
    <text evidence="4">The sequence shown here is derived from an EMBL/GenBank/DDBJ whole genome shotgun (WGS) entry which is preliminary data.</text>
</comment>
<dbReference type="EMBL" id="AAXA02000011">
    <property type="protein sequence ID" value="EDR47622.1"/>
    <property type="molecule type" value="Genomic_DNA"/>
</dbReference>
<dbReference type="STRING" id="411461.DORFOR_01157"/>
<comment type="similarity">
    <text evidence="1">Belongs to the PemK/MazF family.</text>
</comment>
<sequence>MDSAKRNGAGYYDPTAFQAIKNTEKGAKKTMEIYRGDIFYIKKINQDTGRPAVIVSNNDINESQNMVEVAYLVEKPNESLPTHAKVKCHLPSTALCEQVVSVSKDRIDGFIRTCTDEEIEKINKGLSISLGITESDDTMAEKLKELTDSLSEAQRINDGLRNRIKEETDKQQELEKQLSQIETENTDETIKVAAERDIYKDLYMKLTEKLIGDKI</sequence>
<dbReference type="Gene3D" id="2.30.30.110">
    <property type="match status" value="1"/>
</dbReference>
<dbReference type="GO" id="GO:0003677">
    <property type="term" value="F:DNA binding"/>
    <property type="evidence" value="ECO:0007669"/>
    <property type="project" value="InterPro"/>
</dbReference>
<evidence type="ECO:0000256" key="1">
    <source>
        <dbReference type="ARBA" id="ARBA00007521"/>
    </source>
</evidence>
<dbReference type="Proteomes" id="UP000005359">
    <property type="component" value="Unassembled WGS sequence"/>
</dbReference>
<dbReference type="InterPro" id="IPR003477">
    <property type="entry name" value="PemK-like"/>
</dbReference>
<reference evidence="4 5" key="1">
    <citation type="submission" date="2007-10" db="EMBL/GenBank/DDBJ databases">
        <title>Draft genome sequence of Dorea formicigenerans(ATCC 27755).</title>
        <authorList>
            <person name="Sudarsanam P."/>
            <person name="Ley R."/>
            <person name="Guruge J."/>
            <person name="Turnbaugh P.J."/>
            <person name="Mahowald M."/>
            <person name="Liep D."/>
            <person name="Gordon J."/>
        </authorList>
    </citation>
    <scope>NUCLEOTIDE SEQUENCE [LARGE SCALE GENOMIC DNA]</scope>
    <source>
        <strain evidence="4 5">ATCC 27755</strain>
    </source>
</reference>
<dbReference type="Pfam" id="PF02452">
    <property type="entry name" value="PemK_toxin"/>
    <property type="match status" value="1"/>
</dbReference>
<evidence type="ECO:0000313" key="5">
    <source>
        <dbReference type="Proteomes" id="UP000005359"/>
    </source>
</evidence>
<evidence type="ECO:0000256" key="3">
    <source>
        <dbReference type="SAM" id="Coils"/>
    </source>
</evidence>
<accession>B0G4H0</accession>
<keyword evidence="3" id="KW-0175">Coiled coil</keyword>
<feature type="coiled-coil region" evidence="3">
    <location>
        <begin position="143"/>
        <end position="191"/>
    </location>
</feature>
<proteinExistence type="inferred from homology"/>